<comment type="catalytic activity">
    <reaction evidence="6">
        <text>N(1)-methylpseudouridine(1191) in yeast 18S rRNA + S-adenosyl-L-methionine = N(1)-methyl-N(3)-[(3S)-3-amino-3-carboxypropyl]pseudouridine(1191) in yeast 18S rRNA + S-methyl-5'-thioadenosine + H(+)</text>
        <dbReference type="Rhea" id="RHEA:63300"/>
        <dbReference type="Rhea" id="RHEA-COMP:13852"/>
        <dbReference type="Rhea" id="RHEA-COMP:16309"/>
        <dbReference type="ChEBI" id="CHEBI:15378"/>
        <dbReference type="ChEBI" id="CHEBI:17509"/>
        <dbReference type="ChEBI" id="CHEBI:59789"/>
        <dbReference type="ChEBI" id="CHEBI:74890"/>
        <dbReference type="ChEBI" id="CHEBI:146234"/>
    </reaction>
</comment>
<dbReference type="GO" id="GO:0030490">
    <property type="term" value="P:maturation of SSU-rRNA"/>
    <property type="evidence" value="ECO:0007669"/>
    <property type="project" value="TreeGrafter"/>
</dbReference>
<feature type="binding site" evidence="6">
    <location>
        <position position="92"/>
    </location>
    <ligand>
        <name>S-adenosyl-L-methionine</name>
        <dbReference type="ChEBI" id="CHEBI:59789"/>
    </ligand>
</feature>
<keyword evidence="6" id="KW-0539">Nucleus</keyword>
<feature type="domain" description="RNase L inhibitor RLI-like possible metal-binding" evidence="9">
    <location>
        <begin position="77"/>
        <end position="108"/>
    </location>
</feature>
<feature type="domain" description="16S/18S rRNA aminocarboxypropyltransferase Tsr3 C-terminal" evidence="8">
    <location>
        <begin position="115"/>
        <end position="227"/>
    </location>
</feature>
<dbReference type="InterPro" id="IPR007177">
    <property type="entry name" value="Tsr3_C"/>
</dbReference>
<dbReference type="GO" id="GO:0000455">
    <property type="term" value="P:enzyme-directed rRNA pseudouridine synthesis"/>
    <property type="evidence" value="ECO:0007669"/>
    <property type="project" value="UniProtKB-UniRule"/>
</dbReference>
<evidence type="ECO:0000256" key="5">
    <source>
        <dbReference type="ARBA" id="ARBA00022691"/>
    </source>
</evidence>
<feature type="compositionally biased region" description="Polar residues" evidence="7">
    <location>
        <begin position="18"/>
        <end position="28"/>
    </location>
</feature>
<dbReference type="EMBL" id="MCGO01000028">
    <property type="protein sequence ID" value="ORY42518.1"/>
    <property type="molecule type" value="Genomic_DNA"/>
</dbReference>
<proteinExistence type="inferred from homology"/>
<keyword evidence="11" id="KW-1185">Reference proteome</keyword>
<dbReference type="Pfam" id="PF04068">
    <property type="entry name" value="Fer4_RLI"/>
    <property type="match status" value="1"/>
</dbReference>
<evidence type="ECO:0000313" key="10">
    <source>
        <dbReference type="EMBL" id="ORY42518.1"/>
    </source>
</evidence>
<evidence type="ECO:0000259" key="8">
    <source>
        <dbReference type="Pfam" id="PF04034"/>
    </source>
</evidence>
<dbReference type="PANTHER" id="PTHR20426">
    <property type="entry name" value="RIBOSOME BIOGENESIS PROTEIN TSR3 HOMOLOG"/>
    <property type="match status" value="1"/>
</dbReference>
<reference evidence="10 11" key="1">
    <citation type="submission" date="2016-07" db="EMBL/GenBank/DDBJ databases">
        <title>Pervasive Adenine N6-methylation of Active Genes in Fungi.</title>
        <authorList>
            <consortium name="DOE Joint Genome Institute"/>
            <person name="Mondo S.J."/>
            <person name="Dannebaum R.O."/>
            <person name="Kuo R.C."/>
            <person name="Labutti K."/>
            <person name="Haridas S."/>
            <person name="Kuo A."/>
            <person name="Salamov A."/>
            <person name="Ahrendt S.R."/>
            <person name="Lipzen A."/>
            <person name="Sullivan W."/>
            <person name="Andreopoulos W.B."/>
            <person name="Clum A."/>
            <person name="Lindquist E."/>
            <person name="Daum C."/>
            <person name="Ramamoorthy G.K."/>
            <person name="Gryganskyi A."/>
            <person name="Culley D."/>
            <person name="Magnuson J.K."/>
            <person name="James T.Y."/>
            <person name="O'Malley M.A."/>
            <person name="Stajich J.E."/>
            <person name="Spatafora J.W."/>
            <person name="Visel A."/>
            <person name="Grigoriev I.V."/>
        </authorList>
    </citation>
    <scope>NUCLEOTIDE SEQUENCE [LARGE SCALE GENOMIC DNA]</scope>
    <source>
        <strain evidence="10 11">JEL800</strain>
    </source>
</reference>
<gene>
    <name evidence="6" type="primary">TSR3</name>
    <name evidence="10" type="ORF">BCR33DRAFT_754029</name>
</gene>
<dbReference type="PANTHER" id="PTHR20426:SF0">
    <property type="entry name" value="18S RRNA AMINOCARBOXYPROPYLTRANSFERASE"/>
    <property type="match status" value="1"/>
</dbReference>
<evidence type="ECO:0000256" key="1">
    <source>
        <dbReference type="ARBA" id="ARBA00022490"/>
    </source>
</evidence>
<dbReference type="InterPro" id="IPR022968">
    <property type="entry name" value="Tsr3-like"/>
</dbReference>
<comment type="caution">
    <text evidence="10">The sequence shown here is derived from an EMBL/GenBank/DDBJ whole genome shotgun (WGS) entry which is preliminary data.</text>
</comment>
<sequence>MGQGRGHVSKRGGFRGSSAATHSHQRQAFNEDPHHSHKANNNSDHAHSSDDDNDHHDHDHNDSDDDEGDDDGIVMPPLAMWDFNHCDPKKCSGKKMVRQGVVKQLRVGGPRFKGIVLTPTGSQYVSPADREIILEHGICVVDCSWARLAEVPFAKIKSPHERILPHMIATNPVNYGKISKLNCVEAFAGGFAMVGEFDMARKVLEGFKWGHAFLDVNKDVLKGYSQVGGGRGGDTEVREFEAQWVKKIEGEASMRLETSLERGTSNWYASEE</sequence>
<feature type="compositionally biased region" description="Acidic residues" evidence="7">
    <location>
        <begin position="62"/>
        <end position="72"/>
    </location>
</feature>
<dbReference type="GO" id="GO:0005737">
    <property type="term" value="C:cytoplasm"/>
    <property type="evidence" value="ECO:0007669"/>
    <property type="project" value="UniProtKB-SubCell"/>
</dbReference>
<organism evidence="10 11">
    <name type="scientific">Rhizoclosmatium globosum</name>
    <dbReference type="NCBI Taxonomy" id="329046"/>
    <lineage>
        <taxon>Eukaryota</taxon>
        <taxon>Fungi</taxon>
        <taxon>Fungi incertae sedis</taxon>
        <taxon>Chytridiomycota</taxon>
        <taxon>Chytridiomycota incertae sedis</taxon>
        <taxon>Chytridiomycetes</taxon>
        <taxon>Chytridiales</taxon>
        <taxon>Chytriomycetaceae</taxon>
        <taxon>Rhizoclosmatium</taxon>
    </lineage>
</organism>
<feature type="binding site" evidence="6">
    <location>
        <position position="141"/>
    </location>
    <ligand>
        <name>S-adenosyl-L-methionine</name>
        <dbReference type="ChEBI" id="CHEBI:59789"/>
    </ligand>
</feature>
<comment type="catalytic activity">
    <reaction evidence="6">
        <text>an N(1)-methylpseudouridine in rRNA + S-adenosyl-L-methionine = N(1)-methyl-N(3)-[(3S)-3-amino-3-carboxypropyl]pseudouridine in rRNA + S-methyl-5'-thioadenosine + H(+)</text>
        <dbReference type="Rhea" id="RHEA:63296"/>
        <dbReference type="Rhea" id="RHEA-COMP:11634"/>
        <dbReference type="Rhea" id="RHEA-COMP:16310"/>
        <dbReference type="ChEBI" id="CHEBI:15378"/>
        <dbReference type="ChEBI" id="CHEBI:17509"/>
        <dbReference type="ChEBI" id="CHEBI:59789"/>
        <dbReference type="ChEBI" id="CHEBI:74890"/>
        <dbReference type="ChEBI" id="CHEBI:146234"/>
        <dbReference type="EC" id="2.5.1.157"/>
    </reaction>
</comment>
<dbReference type="InterPro" id="IPR007209">
    <property type="entry name" value="RNaseL-inhib-like_metal-bd_dom"/>
</dbReference>
<dbReference type="GO" id="GO:0005634">
    <property type="term" value="C:nucleus"/>
    <property type="evidence" value="ECO:0007669"/>
    <property type="project" value="UniProtKB-SubCell"/>
</dbReference>
<evidence type="ECO:0000256" key="6">
    <source>
        <dbReference type="HAMAP-Rule" id="MF_03146"/>
    </source>
</evidence>
<dbReference type="HAMAP" id="MF_01116">
    <property type="entry name" value="TSR3"/>
    <property type="match status" value="1"/>
</dbReference>
<feature type="region of interest" description="Disordered" evidence="7">
    <location>
        <begin position="1"/>
        <end position="74"/>
    </location>
</feature>
<comment type="caution">
    <text evidence="6">Lacks conserved residue(s) required for the propagation of feature annotation.</text>
</comment>
<dbReference type="GO" id="GO:0106388">
    <property type="term" value="F:rRNA small subunit aminocarboxypropyltransferase activity"/>
    <property type="evidence" value="ECO:0007669"/>
    <property type="project" value="UniProtKB-EC"/>
</dbReference>
<name>A0A1Y2C653_9FUNG</name>
<dbReference type="OrthoDB" id="10262062at2759"/>
<comment type="similarity">
    <text evidence="6">Belongs to the TDD superfamily. TSR3 family.</text>
</comment>
<accession>A0A1Y2C653</accession>
<dbReference type="GO" id="GO:1904047">
    <property type="term" value="F:S-adenosyl-L-methionine binding"/>
    <property type="evidence" value="ECO:0007669"/>
    <property type="project" value="UniProtKB-UniRule"/>
</dbReference>
<keyword evidence="2 6" id="KW-0690">Ribosome biogenesis</keyword>
<dbReference type="NCBIfam" id="NF002621">
    <property type="entry name" value="PRK02287.1"/>
    <property type="match status" value="1"/>
</dbReference>
<comment type="function">
    <text evidence="6">Aminocarboxypropyltransferase that catalyzes the aminocarboxypropyl transfer on pseudouridine at position 1191 (Psi1191) in 18S rRNA. It constitutes the last step in biosynthesis of the hypermodified N1-methyl-N3-(3-amino-3-carboxypropyl) pseudouridine (m1acp3-Psi) conserved in eukaryotic 18S rRNA.</text>
</comment>
<keyword evidence="1 6" id="KW-0963">Cytoplasm</keyword>
<dbReference type="AlphaFoldDB" id="A0A1Y2C653"/>
<evidence type="ECO:0000313" key="11">
    <source>
        <dbReference type="Proteomes" id="UP000193642"/>
    </source>
</evidence>
<dbReference type="Proteomes" id="UP000193642">
    <property type="component" value="Unassembled WGS sequence"/>
</dbReference>
<keyword evidence="5 6" id="KW-0949">S-adenosyl-L-methionine</keyword>
<feature type="binding site" evidence="6">
    <location>
        <position position="164"/>
    </location>
    <ligand>
        <name>S-adenosyl-L-methionine</name>
        <dbReference type="ChEBI" id="CHEBI:59789"/>
    </ligand>
</feature>
<evidence type="ECO:0000256" key="3">
    <source>
        <dbReference type="ARBA" id="ARBA00022552"/>
    </source>
</evidence>
<keyword evidence="4 6" id="KW-0808">Transferase</keyword>
<evidence type="ECO:0000256" key="4">
    <source>
        <dbReference type="ARBA" id="ARBA00022679"/>
    </source>
</evidence>
<evidence type="ECO:0000256" key="2">
    <source>
        <dbReference type="ARBA" id="ARBA00022517"/>
    </source>
</evidence>
<dbReference type="Pfam" id="PF04034">
    <property type="entry name" value="Ribo_biogen_C"/>
    <property type="match status" value="1"/>
</dbReference>
<comment type="subcellular location">
    <subcellularLocation>
        <location evidence="6">Cytoplasm</location>
    </subcellularLocation>
    <subcellularLocation>
        <location evidence="6">Nucleus</location>
    </subcellularLocation>
</comment>
<evidence type="ECO:0000259" key="9">
    <source>
        <dbReference type="Pfam" id="PF04068"/>
    </source>
</evidence>
<evidence type="ECO:0000256" key="7">
    <source>
        <dbReference type="SAM" id="MobiDB-lite"/>
    </source>
</evidence>
<protein>
    <recommendedName>
        <fullName evidence="6">18S rRNA aminocarboxypropyltransferase</fullName>
        <ecNumber evidence="6">2.5.1.157</ecNumber>
    </recommendedName>
</protein>
<dbReference type="STRING" id="329046.A0A1Y2C653"/>
<feature type="compositionally biased region" description="Basic and acidic residues" evidence="7">
    <location>
        <begin position="44"/>
        <end position="61"/>
    </location>
</feature>
<keyword evidence="3 6" id="KW-0698">rRNA processing</keyword>
<dbReference type="EC" id="2.5.1.157" evidence="6"/>